<sequence length="250" mass="28273">MWQTLESDPGLFTELIERLGVENVEVRELLSLDVDSLEQLGKVYGLLFLFKYRRREYTETSDQGVPAEQSNVIFAHQIAQNACATQAILSVLLNTPGLDLGPQLSEFCEFVQHLDPESRGDAIAMSEFLQTQHNFMCRPQLMVNDGPTPITSEEDDGLYHYIAYVPTEQGLFELDGLKQAPVFHGASSLENMVKVVRKRVDRHRGDLRVSLLAVTQDMRQVYEQRGQIDLLAFESIVYGIDFYAIKAVGK</sequence>
<evidence type="ECO:0000259" key="9">
    <source>
        <dbReference type="PROSITE" id="PS52048"/>
    </source>
</evidence>
<feature type="site" description="Important for enzyme activity" evidence="7">
    <location>
        <position position="175"/>
    </location>
</feature>
<evidence type="ECO:0000256" key="8">
    <source>
        <dbReference type="RuleBase" id="RU361215"/>
    </source>
</evidence>
<dbReference type="Pfam" id="PF01088">
    <property type="entry name" value="Peptidase_C12"/>
    <property type="match status" value="1"/>
</dbReference>
<dbReference type="EMBL" id="NDIQ01000001">
    <property type="protein sequence ID" value="PRT53464.1"/>
    <property type="molecule type" value="Genomic_DNA"/>
</dbReference>
<keyword evidence="3 7" id="KW-0645">Protease</keyword>
<dbReference type="GO" id="GO:0016579">
    <property type="term" value="P:protein deubiquitination"/>
    <property type="evidence" value="ECO:0007669"/>
    <property type="project" value="TreeGrafter"/>
</dbReference>
<evidence type="ECO:0000256" key="7">
    <source>
        <dbReference type="PROSITE-ProRule" id="PRU01393"/>
    </source>
</evidence>
<keyword evidence="6 7" id="KW-0788">Thiol protease</keyword>
<reference evidence="10 11" key="1">
    <citation type="submission" date="2017-04" db="EMBL/GenBank/DDBJ databases">
        <title>Genome sequencing of [Candida] sorbophila.</title>
        <authorList>
            <person name="Ahn J.O."/>
        </authorList>
    </citation>
    <scope>NUCLEOTIDE SEQUENCE [LARGE SCALE GENOMIC DNA]</scope>
    <source>
        <strain evidence="10 11">DS02</strain>
    </source>
</reference>
<dbReference type="STRING" id="45607.A0A2T0FER0"/>
<dbReference type="RefSeq" id="XP_024663410.1">
    <property type="nucleotide sequence ID" value="XM_024807642.1"/>
</dbReference>
<dbReference type="Gene3D" id="3.40.532.10">
    <property type="entry name" value="Peptidase C12, ubiquitin carboxyl-terminal hydrolase"/>
    <property type="match status" value="1"/>
</dbReference>
<comment type="similarity">
    <text evidence="2 7 8">Belongs to the peptidase C12 family.</text>
</comment>
<evidence type="ECO:0000256" key="3">
    <source>
        <dbReference type="ARBA" id="ARBA00022670"/>
    </source>
</evidence>
<evidence type="ECO:0000256" key="2">
    <source>
        <dbReference type="ARBA" id="ARBA00009326"/>
    </source>
</evidence>
<evidence type="ECO:0000313" key="11">
    <source>
        <dbReference type="Proteomes" id="UP000238350"/>
    </source>
</evidence>
<keyword evidence="11" id="KW-1185">Reference proteome</keyword>
<dbReference type="GeneID" id="36514833"/>
<proteinExistence type="inferred from homology"/>
<evidence type="ECO:0000256" key="5">
    <source>
        <dbReference type="ARBA" id="ARBA00022801"/>
    </source>
</evidence>
<organism evidence="10 11">
    <name type="scientific">Wickerhamiella sorbophila</name>
    <dbReference type="NCBI Taxonomy" id="45607"/>
    <lineage>
        <taxon>Eukaryota</taxon>
        <taxon>Fungi</taxon>
        <taxon>Dikarya</taxon>
        <taxon>Ascomycota</taxon>
        <taxon>Saccharomycotina</taxon>
        <taxon>Dipodascomycetes</taxon>
        <taxon>Dipodascales</taxon>
        <taxon>Trichomonascaceae</taxon>
        <taxon>Wickerhamiella</taxon>
    </lineage>
</organism>
<feature type="active site" description="Nucleophile" evidence="7">
    <location>
        <position position="83"/>
    </location>
</feature>
<evidence type="ECO:0000256" key="6">
    <source>
        <dbReference type="ARBA" id="ARBA00022807"/>
    </source>
</evidence>
<dbReference type="PANTHER" id="PTHR10589">
    <property type="entry name" value="UBIQUITIN CARBOXYL-TERMINAL HYDROLASE"/>
    <property type="match status" value="1"/>
</dbReference>
<keyword evidence="4 7" id="KW-0833">Ubl conjugation pathway</keyword>
<protein>
    <recommendedName>
        <fullName evidence="8">Ubiquitin carboxyl-terminal hydrolase</fullName>
        <ecNumber evidence="8">3.4.19.12</ecNumber>
    </recommendedName>
</protein>
<evidence type="ECO:0000313" key="10">
    <source>
        <dbReference type="EMBL" id="PRT53464.1"/>
    </source>
</evidence>
<comment type="caution">
    <text evidence="10">The sequence shown here is derived from an EMBL/GenBank/DDBJ whole genome shotgun (WGS) entry which is preliminary data.</text>
</comment>
<dbReference type="PROSITE" id="PS52048">
    <property type="entry name" value="UCH_DOMAIN"/>
    <property type="match status" value="1"/>
</dbReference>
<dbReference type="GO" id="GO:0006511">
    <property type="term" value="P:ubiquitin-dependent protein catabolic process"/>
    <property type="evidence" value="ECO:0007669"/>
    <property type="project" value="UniProtKB-UniRule"/>
</dbReference>
<evidence type="ECO:0000256" key="4">
    <source>
        <dbReference type="ARBA" id="ARBA00022786"/>
    </source>
</evidence>
<gene>
    <name evidence="10" type="ORF">B9G98_01084</name>
</gene>
<dbReference type="EC" id="3.4.19.12" evidence="8"/>
<feature type="domain" description="UCH catalytic" evidence="9">
    <location>
        <begin position="1"/>
        <end position="216"/>
    </location>
</feature>
<dbReference type="InterPro" id="IPR038765">
    <property type="entry name" value="Papain-like_cys_pep_sf"/>
</dbReference>
<dbReference type="PANTHER" id="PTHR10589:SF16">
    <property type="entry name" value="UBIQUITIN CARBOXYL-TERMINAL HYDROLASE ISOZYME L5"/>
    <property type="match status" value="1"/>
</dbReference>
<dbReference type="InterPro" id="IPR036959">
    <property type="entry name" value="Peptidase_C12_UCH_sf"/>
</dbReference>
<dbReference type="SUPFAM" id="SSF54001">
    <property type="entry name" value="Cysteine proteinases"/>
    <property type="match status" value="1"/>
</dbReference>
<name>A0A2T0FER0_9ASCO</name>
<feature type="active site" description="Proton donor" evidence="7">
    <location>
        <position position="160"/>
    </location>
</feature>
<dbReference type="GO" id="GO:0005737">
    <property type="term" value="C:cytoplasm"/>
    <property type="evidence" value="ECO:0007669"/>
    <property type="project" value="TreeGrafter"/>
</dbReference>
<comment type="catalytic activity">
    <reaction evidence="1 7 8">
        <text>Thiol-dependent hydrolysis of ester, thioester, amide, peptide and isopeptide bonds formed by the C-terminal Gly of ubiquitin (a 76-residue protein attached to proteins as an intracellular targeting signal).</text>
        <dbReference type="EC" id="3.4.19.12"/>
    </reaction>
</comment>
<dbReference type="GO" id="GO:0004843">
    <property type="term" value="F:cysteine-type deubiquitinase activity"/>
    <property type="evidence" value="ECO:0007669"/>
    <property type="project" value="UniProtKB-UniRule"/>
</dbReference>
<accession>A0A2T0FER0</accession>
<dbReference type="InterPro" id="IPR001578">
    <property type="entry name" value="Peptidase_C12_UCH"/>
</dbReference>
<feature type="site" description="Transition state stabilizer" evidence="7">
    <location>
        <position position="77"/>
    </location>
</feature>
<keyword evidence="5 7" id="KW-0378">Hydrolase</keyword>
<dbReference type="OrthoDB" id="1924260at2759"/>
<dbReference type="AlphaFoldDB" id="A0A2T0FER0"/>
<evidence type="ECO:0000256" key="1">
    <source>
        <dbReference type="ARBA" id="ARBA00000707"/>
    </source>
</evidence>
<dbReference type="Proteomes" id="UP000238350">
    <property type="component" value="Unassembled WGS sequence"/>
</dbReference>
<dbReference type="PRINTS" id="PR00707">
    <property type="entry name" value="UBCTHYDRLASE"/>
</dbReference>